<accession>A0A5B7IC32</accession>
<feature type="region of interest" description="Disordered" evidence="1">
    <location>
        <begin position="1"/>
        <end position="20"/>
    </location>
</feature>
<protein>
    <submittedName>
        <fullName evidence="2">Uncharacterized protein</fullName>
    </submittedName>
</protein>
<name>A0A5B7IC32_PORTR</name>
<dbReference type="EMBL" id="VSRR010052051">
    <property type="protein sequence ID" value="MPC79775.1"/>
    <property type="molecule type" value="Genomic_DNA"/>
</dbReference>
<organism evidence="2 3">
    <name type="scientific">Portunus trituberculatus</name>
    <name type="common">Swimming crab</name>
    <name type="synonym">Neptunus trituberculatus</name>
    <dbReference type="NCBI Taxonomy" id="210409"/>
    <lineage>
        <taxon>Eukaryota</taxon>
        <taxon>Metazoa</taxon>
        <taxon>Ecdysozoa</taxon>
        <taxon>Arthropoda</taxon>
        <taxon>Crustacea</taxon>
        <taxon>Multicrustacea</taxon>
        <taxon>Malacostraca</taxon>
        <taxon>Eumalacostraca</taxon>
        <taxon>Eucarida</taxon>
        <taxon>Decapoda</taxon>
        <taxon>Pleocyemata</taxon>
        <taxon>Brachyura</taxon>
        <taxon>Eubrachyura</taxon>
        <taxon>Portunoidea</taxon>
        <taxon>Portunidae</taxon>
        <taxon>Portuninae</taxon>
        <taxon>Portunus</taxon>
    </lineage>
</organism>
<evidence type="ECO:0000313" key="2">
    <source>
        <dbReference type="EMBL" id="MPC79775.1"/>
    </source>
</evidence>
<dbReference type="Proteomes" id="UP000324222">
    <property type="component" value="Unassembled WGS sequence"/>
</dbReference>
<dbReference type="AlphaFoldDB" id="A0A5B7IC32"/>
<comment type="caution">
    <text evidence="2">The sequence shown here is derived from an EMBL/GenBank/DDBJ whole genome shotgun (WGS) entry which is preliminary data.</text>
</comment>
<sequence length="98" mass="10489">MRQAQVADCRRGNTGGSVEPVVPAAVTLHAGVMNAGRHSPRTATRRLSQSDAAPLNSACVSKPWMLDHTVNLCETLPGNVWQLIMRKLVAPSEAVMTV</sequence>
<reference evidence="2 3" key="1">
    <citation type="submission" date="2019-05" db="EMBL/GenBank/DDBJ databases">
        <title>Another draft genome of Portunus trituberculatus and its Hox gene families provides insights of decapod evolution.</title>
        <authorList>
            <person name="Jeong J.-H."/>
            <person name="Song I."/>
            <person name="Kim S."/>
            <person name="Choi T."/>
            <person name="Kim D."/>
            <person name="Ryu S."/>
            <person name="Kim W."/>
        </authorList>
    </citation>
    <scope>NUCLEOTIDE SEQUENCE [LARGE SCALE GENOMIC DNA]</scope>
    <source>
        <tissue evidence="2">Muscle</tissue>
    </source>
</reference>
<evidence type="ECO:0000313" key="3">
    <source>
        <dbReference type="Proteomes" id="UP000324222"/>
    </source>
</evidence>
<evidence type="ECO:0000256" key="1">
    <source>
        <dbReference type="SAM" id="MobiDB-lite"/>
    </source>
</evidence>
<keyword evidence="3" id="KW-1185">Reference proteome</keyword>
<proteinExistence type="predicted"/>
<gene>
    <name evidence="2" type="ORF">E2C01_074320</name>
</gene>